<dbReference type="Proteomes" id="UP000281521">
    <property type="component" value="Unassembled WGS sequence"/>
</dbReference>
<feature type="domain" description="Transcriptional regulator LacI/GalR-like sensor" evidence="4">
    <location>
        <begin position="9"/>
        <end position="61"/>
    </location>
</feature>
<dbReference type="AlphaFoldDB" id="A0A3P5DZB9"/>
<keyword evidence="3" id="KW-0804">Transcription</keyword>
<evidence type="ECO:0000259" key="4">
    <source>
        <dbReference type="Pfam" id="PF13377"/>
    </source>
</evidence>
<evidence type="ECO:0000256" key="2">
    <source>
        <dbReference type="ARBA" id="ARBA00023125"/>
    </source>
</evidence>
<dbReference type="InterPro" id="IPR028082">
    <property type="entry name" value="Peripla_BP_I"/>
</dbReference>
<dbReference type="SUPFAM" id="SSF53822">
    <property type="entry name" value="Periplasmic binding protein-like I"/>
    <property type="match status" value="1"/>
</dbReference>
<evidence type="ECO:0000313" key="6">
    <source>
        <dbReference type="Proteomes" id="UP000281521"/>
    </source>
</evidence>
<evidence type="ECO:0000256" key="1">
    <source>
        <dbReference type="ARBA" id="ARBA00023015"/>
    </source>
</evidence>
<evidence type="ECO:0000313" key="5">
    <source>
        <dbReference type="EMBL" id="VCY86526.1"/>
    </source>
</evidence>
<dbReference type="Gene3D" id="3.40.50.2300">
    <property type="match status" value="1"/>
</dbReference>
<gene>
    <name evidence="5" type="ORF">BANRA_05265</name>
</gene>
<evidence type="ECO:0000256" key="3">
    <source>
        <dbReference type="ARBA" id="ARBA00023163"/>
    </source>
</evidence>
<proteinExistence type="predicted"/>
<dbReference type="EMBL" id="UWXJ01000001">
    <property type="protein sequence ID" value="VCY86526.1"/>
    <property type="molecule type" value="Genomic_DNA"/>
</dbReference>
<protein>
    <recommendedName>
        <fullName evidence="4">Transcriptional regulator LacI/GalR-like sensor domain-containing protein</fullName>
    </recommendedName>
</protein>
<reference evidence="5 6" key="1">
    <citation type="submission" date="2018-10" db="EMBL/GenBank/DDBJ databases">
        <authorList>
            <person name="Noll B N."/>
        </authorList>
    </citation>
    <scope>NUCLEOTIDE SEQUENCE [LARGE SCALE GENOMIC DNA]</scope>
    <source>
        <strain evidence="5">Ecoli022</strain>
    </source>
</reference>
<dbReference type="GO" id="GO:0003677">
    <property type="term" value="F:DNA binding"/>
    <property type="evidence" value="ECO:0007669"/>
    <property type="project" value="UniProtKB-KW"/>
</dbReference>
<keyword evidence="1" id="KW-0805">Transcription regulation</keyword>
<keyword evidence="2" id="KW-0238">DNA-binding</keyword>
<name>A0A3P5DZB9_ECOLX</name>
<dbReference type="Pfam" id="PF13377">
    <property type="entry name" value="Peripla_BP_3"/>
    <property type="match status" value="1"/>
</dbReference>
<sequence length="61" mass="6761">MRCHEVVETENDAQSAADKLSQYLDRQKALPDALIAGNNPILLGSLKQLQQRQIAIPEDMA</sequence>
<organism evidence="5 6">
    <name type="scientific">Escherichia coli</name>
    <dbReference type="NCBI Taxonomy" id="562"/>
    <lineage>
        <taxon>Bacteria</taxon>
        <taxon>Pseudomonadati</taxon>
        <taxon>Pseudomonadota</taxon>
        <taxon>Gammaproteobacteria</taxon>
        <taxon>Enterobacterales</taxon>
        <taxon>Enterobacteriaceae</taxon>
        <taxon>Escherichia</taxon>
    </lineage>
</organism>
<accession>A0A3P5DZB9</accession>
<dbReference type="InterPro" id="IPR046335">
    <property type="entry name" value="LacI/GalR-like_sensor"/>
</dbReference>